<keyword evidence="1" id="KW-0732">Signal</keyword>
<dbReference type="RefSeq" id="WP_120370883.1">
    <property type="nucleotide sequence ID" value="NZ_RAXU01000018.1"/>
</dbReference>
<organism evidence="2 3">
    <name type="scientific">Acinetobacter guerrae</name>
    <dbReference type="NCBI Taxonomy" id="1843371"/>
    <lineage>
        <taxon>Bacteria</taxon>
        <taxon>Pseudomonadati</taxon>
        <taxon>Pseudomonadota</taxon>
        <taxon>Gammaproteobacteria</taxon>
        <taxon>Moraxellales</taxon>
        <taxon>Moraxellaceae</taxon>
        <taxon>Acinetobacter</taxon>
    </lineage>
</organism>
<comment type="caution">
    <text evidence="2">The sequence shown here is derived from an EMBL/GenBank/DDBJ whole genome shotgun (WGS) entry which is preliminary data.</text>
</comment>
<feature type="chain" id="PRO_5017212500" evidence="1">
    <location>
        <begin position="27"/>
        <end position="256"/>
    </location>
</feature>
<dbReference type="Proteomes" id="UP000269001">
    <property type="component" value="Unassembled WGS sequence"/>
</dbReference>
<gene>
    <name evidence="2" type="ORF">D7V21_12955</name>
</gene>
<sequence>MNYNNKTSRQCIWAILTSAITISASAAPLNILEFKKNQLNTIEQMQICKQLKPLCDQTGQLRSLKTPDHKLWLLKNDRIAIFHPSQSGLKLDGQWQLPLVVGNTNDDDPSFIFPKLFPMTQTRYAIAVIAPFSEMYSGGGASIERASFYELLEQGKTQRFITDYPFSFTRMIRACFSEQDYATSKGNCHDEDGLSLDIRPIKPMLWQFRYHYHLDVSPVSDSVEKSYKGSRNLNIDLNQVPQQPNIPHDWNYAGQG</sequence>
<feature type="signal peptide" evidence="1">
    <location>
        <begin position="1"/>
        <end position="26"/>
    </location>
</feature>
<dbReference type="EMBL" id="RAXU01000018">
    <property type="protein sequence ID" value="RKG31807.1"/>
    <property type="molecule type" value="Genomic_DNA"/>
</dbReference>
<keyword evidence="3" id="KW-1185">Reference proteome</keyword>
<dbReference type="AlphaFoldDB" id="A0A3A8EAB5"/>
<evidence type="ECO:0000313" key="2">
    <source>
        <dbReference type="EMBL" id="RKG31807.1"/>
    </source>
</evidence>
<proteinExistence type="predicted"/>
<name>A0A3A8EAB5_9GAMM</name>
<reference evidence="2 3" key="1">
    <citation type="submission" date="2018-09" db="EMBL/GenBank/DDBJ databases">
        <title>The draft genome of Acinetobacter spp. strains.</title>
        <authorList>
            <person name="Qin J."/>
            <person name="Feng Y."/>
            <person name="Zong Z."/>
        </authorList>
    </citation>
    <scope>NUCLEOTIDE SEQUENCE [LARGE SCALE GENOMIC DNA]</scope>
    <source>
        <strain evidence="2 3">WCHAc060096</strain>
    </source>
</reference>
<evidence type="ECO:0000313" key="3">
    <source>
        <dbReference type="Proteomes" id="UP000269001"/>
    </source>
</evidence>
<accession>A0A3A8EAB5</accession>
<evidence type="ECO:0000256" key="1">
    <source>
        <dbReference type="SAM" id="SignalP"/>
    </source>
</evidence>
<protein>
    <submittedName>
        <fullName evidence="2">Uncharacterized protein</fullName>
    </submittedName>
</protein>